<comment type="similarity">
    <text evidence="2">Belongs to the UPF0754 family.</text>
</comment>
<dbReference type="InterPro" id="IPR016991">
    <property type="entry name" value="UCP032178"/>
</dbReference>
<dbReference type="AlphaFoldDB" id="A0A3B7MBM8"/>
<dbReference type="EMBL" id="CP032152">
    <property type="protein sequence ID" value="AXY68053.1"/>
    <property type="molecule type" value="Genomic_DNA"/>
</dbReference>
<evidence type="ECO:0000313" key="8">
    <source>
        <dbReference type="Proteomes" id="UP000261812"/>
    </source>
</evidence>
<comment type="subcellular location">
    <subcellularLocation>
        <location evidence="1">Endomembrane system</location>
    </subcellularLocation>
</comment>
<evidence type="ECO:0000256" key="3">
    <source>
        <dbReference type="ARBA" id="ARBA00022692"/>
    </source>
</evidence>
<evidence type="ECO:0000256" key="6">
    <source>
        <dbReference type="SAM" id="Phobius"/>
    </source>
</evidence>
<keyword evidence="4 6" id="KW-1133">Transmembrane helix</keyword>
<proteinExistence type="inferred from homology"/>
<sequence>MANISYWTLLVPPLAGGIIGYFTNDLAITMLFRPYKPIYVGGKQLPFTPGLIPRNQERLARRIADAILGSLLTPEELQNLARRLLQVERVKAVIHWLLQTSLNQIQAQSEQRSAQVLANILRDFFGSALPRLIKVWSRREDFLELQLNQLFDQVLVELQLNDEQAEKLADWLLSVILPPDRLRLAIIDFLTDRTINVLDQELRQNTSGTYWVVANLVGVRNTLIRLREYCLNEREACNRRLGELITALALRQRLVEALQNITLQSLPLGTVRELRQLFRQTVRSYIREQGFSVIESVSQTVEWETISLSILRRLRDSASLGASLEVVSDELALVLDRYLERDMELIIERAIPILDLDRVIVERVKATSPENLELAIQGIVRSELQAIVRLGGILGFLIGVVQAGFLYWQSLQGV</sequence>
<dbReference type="PANTHER" id="PTHR35791:SF1">
    <property type="entry name" value="UPF0754 MEMBRANE PROTEIN YHEB"/>
    <property type="match status" value="1"/>
</dbReference>
<keyword evidence="5 6" id="KW-0472">Membrane</keyword>
<dbReference type="PIRSF" id="PIRSF032178">
    <property type="entry name" value="UCP032178"/>
    <property type="match status" value="1"/>
</dbReference>
<dbReference type="GO" id="GO:0012505">
    <property type="term" value="C:endomembrane system"/>
    <property type="evidence" value="ECO:0007669"/>
    <property type="project" value="UniProtKB-SubCell"/>
</dbReference>
<evidence type="ECO:0000313" key="7">
    <source>
        <dbReference type="EMBL" id="AXY68053.1"/>
    </source>
</evidence>
<feature type="transmembrane region" description="Helical" evidence="6">
    <location>
        <begin position="386"/>
        <end position="408"/>
    </location>
</feature>
<gene>
    <name evidence="7" type="ORF">D3A95_07870</name>
</gene>
<accession>A0A3B7MBM8</accession>
<evidence type="ECO:0000256" key="4">
    <source>
        <dbReference type="ARBA" id="ARBA00022989"/>
    </source>
</evidence>
<dbReference type="Proteomes" id="UP000261812">
    <property type="component" value="Chromosome"/>
</dbReference>
<name>A0A3B7MBM8_9CYAN</name>
<evidence type="ECO:0000256" key="1">
    <source>
        <dbReference type="ARBA" id="ARBA00004308"/>
    </source>
</evidence>
<organism evidence="7 8">
    <name type="scientific">Thermosynechococcus sichuanensis E542</name>
    <dbReference type="NCBI Taxonomy" id="2016101"/>
    <lineage>
        <taxon>Bacteria</taxon>
        <taxon>Bacillati</taxon>
        <taxon>Cyanobacteriota</taxon>
        <taxon>Cyanophyceae</taxon>
        <taxon>Acaryochloridales</taxon>
        <taxon>Thermosynechococcaceae</taxon>
        <taxon>Thermosynechococcus</taxon>
        <taxon>Thermosynechococcus sichuanensis</taxon>
    </lineage>
</organism>
<reference evidence="8" key="1">
    <citation type="submission" date="2018-09" db="EMBL/GenBank/DDBJ databases">
        <title>Complete genome sequence of thermophilic cyanobacteria strain Thermosynechococcus elongatus PKUAC-SCTE542.</title>
        <authorList>
            <person name="Liang Y."/>
            <person name="Tang J."/>
            <person name="Daroch M."/>
        </authorList>
    </citation>
    <scope>NUCLEOTIDE SEQUENCE [LARGE SCALE GENOMIC DNA]</scope>
    <source>
        <strain evidence="8">E542</strain>
    </source>
</reference>
<evidence type="ECO:0000256" key="2">
    <source>
        <dbReference type="ARBA" id="ARBA00008053"/>
    </source>
</evidence>
<dbReference type="Pfam" id="PF04286">
    <property type="entry name" value="DUF445"/>
    <property type="match status" value="1"/>
</dbReference>
<keyword evidence="8" id="KW-1185">Reference proteome</keyword>
<protein>
    <submittedName>
        <fullName evidence="7">DUF445 family protein</fullName>
    </submittedName>
</protein>
<dbReference type="KEGG" id="tsq:D3A95_07870"/>
<evidence type="ECO:0000256" key="5">
    <source>
        <dbReference type="ARBA" id="ARBA00023136"/>
    </source>
</evidence>
<keyword evidence="3 6" id="KW-0812">Transmembrane</keyword>
<dbReference type="PANTHER" id="PTHR35791">
    <property type="entry name" value="UPF0754 MEMBRANE PROTEIN YHEB"/>
    <property type="match status" value="1"/>
</dbReference>
<feature type="transmembrane region" description="Helical" evidence="6">
    <location>
        <begin position="6"/>
        <end position="23"/>
    </location>
</feature>
<dbReference type="InterPro" id="IPR007383">
    <property type="entry name" value="DUF445"/>
</dbReference>